<dbReference type="GO" id="GO:0003964">
    <property type="term" value="F:RNA-directed DNA polymerase activity"/>
    <property type="evidence" value="ECO:0007669"/>
    <property type="project" value="UniProtKB-KW"/>
</dbReference>
<name>A0A4Y2T5T8_ARAVE</name>
<feature type="domain" description="Reverse transcriptase RNase H-like" evidence="7">
    <location>
        <begin position="60"/>
        <end position="122"/>
    </location>
</feature>
<evidence type="ECO:0000256" key="6">
    <source>
        <dbReference type="ARBA" id="ARBA00022918"/>
    </source>
</evidence>
<dbReference type="InterPro" id="IPR041373">
    <property type="entry name" value="RT_RNaseH"/>
</dbReference>
<dbReference type="GO" id="GO:0004519">
    <property type="term" value="F:endonuclease activity"/>
    <property type="evidence" value="ECO:0007669"/>
    <property type="project" value="UniProtKB-KW"/>
</dbReference>
<evidence type="ECO:0000313" key="9">
    <source>
        <dbReference type="EMBL" id="GBN94511.1"/>
    </source>
</evidence>
<protein>
    <recommendedName>
        <fullName evidence="7">Reverse transcriptase RNase H-like domain-containing protein</fullName>
    </recommendedName>
</protein>
<dbReference type="EMBL" id="BGPR01025535">
    <property type="protein sequence ID" value="GBN94511.1"/>
    <property type="molecule type" value="Genomic_DNA"/>
</dbReference>
<dbReference type="EMBL" id="BGPR01025543">
    <property type="protein sequence ID" value="GBN94526.1"/>
    <property type="molecule type" value="Genomic_DNA"/>
</dbReference>
<dbReference type="InterPro" id="IPR043502">
    <property type="entry name" value="DNA/RNA_pol_sf"/>
</dbReference>
<evidence type="ECO:0000259" key="7">
    <source>
        <dbReference type="Pfam" id="PF17917"/>
    </source>
</evidence>
<evidence type="ECO:0000313" key="12">
    <source>
        <dbReference type="Proteomes" id="UP000499080"/>
    </source>
</evidence>
<dbReference type="OrthoDB" id="6428871at2759"/>
<keyword evidence="6" id="KW-0695">RNA-directed DNA polymerase</keyword>
<keyword evidence="2" id="KW-0548">Nucleotidyltransferase</keyword>
<comment type="caution">
    <text evidence="8">The sequence shown here is derived from an EMBL/GenBank/DDBJ whole genome shotgun (WGS) entry which is preliminary data.</text>
</comment>
<evidence type="ECO:0000256" key="1">
    <source>
        <dbReference type="ARBA" id="ARBA00022679"/>
    </source>
</evidence>
<keyword evidence="12" id="KW-1185">Reference proteome</keyword>
<evidence type="ECO:0000256" key="3">
    <source>
        <dbReference type="ARBA" id="ARBA00022722"/>
    </source>
</evidence>
<keyword evidence="4" id="KW-0255">Endonuclease</keyword>
<dbReference type="Pfam" id="PF17917">
    <property type="entry name" value="RT_RNaseH"/>
    <property type="match status" value="1"/>
</dbReference>
<keyword evidence="3" id="KW-0540">Nuclease</keyword>
<reference evidence="8 12" key="1">
    <citation type="journal article" date="2019" name="Sci. Rep.">
        <title>Orb-weaving spider Araneus ventricosus genome elucidates the spidroin gene catalogue.</title>
        <authorList>
            <person name="Kono N."/>
            <person name="Nakamura H."/>
            <person name="Ohtoshi R."/>
            <person name="Moran D.A.P."/>
            <person name="Shinohara A."/>
            <person name="Yoshida Y."/>
            <person name="Fujiwara M."/>
            <person name="Mori M."/>
            <person name="Tomita M."/>
            <person name="Arakawa K."/>
        </authorList>
    </citation>
    <scope>NUCLEOTIDE SEQUENCE [LARGE SCALE GENOMIC DNA]</scope>
</reference>
<proteinExistence type="predicted"/>
<evidence type="ECO:0000313" key="8">
    <source>
        <dbReference type="EMBL" id="GBN94505.1"/>
    </source>
</evidence>
<organism evidence="8 12">
    <name type="scientific">Araneus ventricosus</name>
    <name type="common">Orbweaver spider</name>
    <name type="synonym">Epeira ventricosa</name>
    <dbReference type="NCBI Taxonomy" id="182803"/>
    <lineage>
        <taxon>Eukaryota</taxon>
        <taxon>Metazoa</taxon>
        <taxon>Ecdysozoa</taxon>
        <taxon>Arthropoda</taxon>
        <taxon>Chelicerata</taxon>
        <taxon>Arachnida</taxon>
        <taxon>Araneae</taxon>
        <taxon>Araneomorphae</taxon>
        <taxon>Entelegynae</taxon>
        <taxon>Araneoidea</taxon>
        <taxon>Araneidae</taxon>
        <taxon>Araneus</taxon>
    </lineage>
</organism>
<dbReference type="EMBL" id="BGPR01025534">
    <property type="protein sequence ID" value="GBN94505.1"/>
    <property type="molecule type" value="Genomic_DNA"/>
</dbReference>
<gene>
    <name evidence="10" type="ORF">AVEN_136181_1</name>
    <name evidence="8" type="ORF">AVEN_243982_1</name>
    <name evidence="9" type="ORF">AVEN_271581_1</name>
    <name evidence="11" type="ORF">AVEN_69453_1</name>
</gene>
<sequence length="123" mass="14610">MKKQGIYISLFFSTTGELVKTPSQLRDRKPTLNTSISLDLRSSNRHINTIYYYFVLRRLSLVKPERNYCDTREVLLANVKSVEDFHQYLNGRKFLIRTDHASLRWLLNFKGPESQIACWIRRL</sequence>
<evidence type="ECO:0000313" key="10">
    <source>
        <dbReference type="EMBL" id="GBN94514.1"/>
    </source>
</evidence>
<dbReference type="SUPFAM" id="SSF56672">
    <property type="entry name" value="DNA/RNA polymerases"/>
    <property type="match status" value="1"/>
</dbReference>
<evidence type="ECO:0000256" key="2">
    <source>
        <dbReference type="ARBA" id="ARBA00022695"/>
    </source>
</evidence>
<dbReference type="EMBL" id="BGPR01025536">
    <property type="protein sequence ID" value="GBN94514.1"/>
    <property type="molecule type" value="Genomic_DNA"/>
</dbReference>
<evidence type="ECO:0000256" key="5">
    <source>
        <dbReference type="ARBA" id="ARBA00022801"/>
    </source>
</evidence>
<dbReference type="AlphaFoldDB" id="A0A4Y2T5T8"/>
<dbReference type="Proteomes" id="UP000499080">
    <property type="component" value="Unassembled WGS sequence"/>
</dbReference>
<evidence type="ECO:0000313" key="11">
    <source>
        <dbReference type="EMBL" id="GBN94526.1"/>
    </source>
</evidence>
<dbReference type="GO" id="GO:0016787">
    <property type="term" value="F:hydrolase activity"/>
    <property type="evidence" value="ECO:0007669"/>
    <property type="project" value="UniProtKB-KW"/>
</dbReference>
<evidence type="ECO:0000256" key="4">
    <source>
        <dbReference type="ARBA" id="ARBA00022759"/>
    </source>
</evidence>
<accession>A0A4Y2T5T8</accession>
<keyword evidence="1" id="KW-0808">Transferase</keyword>
<keyword evidence="5" id="KW-0378">Hydrolase</keyword>